<dbReference type="Proteomes" id="UP000292702">
    <property type="component" value="Unassembled WGS sequence"/>
</dbReference>
<accession>A0A4R0RIC6</accession>
<keyword evidence="2" id="KW-1185">Reference proteome</keyword>
<evidence type="ECO:0000313" key="1">
    <source>
        <dbReference type="EMBL" id="TCD63528.1"/>
    </source>
</evidence>
<evidence type="ECO:0000313" key="2">
    <source>
        <dbReference type="Proteomes" id="UP000292702"/>
    </source>
</evidence>
<comment type="caution">
    <text evidence="1">The sequence shown here is derived from an EMBL/GenBank/DDBJ whole genome shotgun (WGS) entry which is preliminary data.</text>
</comment>
<protein>
    <submittedName>
        <fullName evidence="1">Uncharacterized protein</fullName>
    </submittedName>
</protein>
<gene>
    <name evidence="1" type="ORF">EIP91_005329</name>
</gene>
<organism evidence="1 2">
    <name type="scientific">Steccherinum ochraceum</name>
    <dbReference type="NCBI Taxonomy" id="92696"/>
    <lineage>
        <taxon>Eukaryota</taxon>
        <taxon>Fungi</taxon>
        <taxon>Dikarya</taxon>
        <taxon>Basidiomycota</taxon>
        <taxon>Agaricomycotina</taxon>
        <taxon>Agaricomycetes</taxon>
        <taxon>Polyporales</taxon>
        <taxon>Steccherinaceae</taxon>
        <taxon>Steccherinum</taxon>
    </lineage>
</organism>
<dbReference type="EMBL" id="RWJN01000292">
    <property type="protein sequence ID" value="TCD63528.1"/>
    <property type="molecule type" value="Genomic_DNA"/>
</dbReference>
<name>A0A4R0RIC6_9APHY</name>
<sequence>MANAPPAGSTETIQAHDIEFGPVYANSPEQKAHAIARIKKFFREQNSSWRRVFRSATARPTGFHKSTDTNPHMTIDFWSEDGQRDTRHVYDHD</sequence>
<dbReference type="AlphaFoldDB" id="A0A4R0RIC6"/>
<reference evidence="1 2" key="1">
    <citation type="submission" date="2018-11" db="EMBL/GenBank/DDBJ databases">
        <title>Genome assembly of Steccherinum ochraceum LE-BIN_3174, the white-rot fungus of the Steccherinaceae family (The Residual Polyporoid clade, Polyporales, Basidiomycota).</title>
        <authorList>
            <person name="Fedorova T.V."/>
            <person name="Glazunova O.A."/>
            <person name="Landesman E.O."/>
            <person name="Moiseenko K.V."/>
            <person name="Psurtseva N.V."/>
            <person name="Savinova O.S."/>
            <person name="Shakhova N.V."/>
            <person name="Tyazhelova T.V."/>
            <person name="Vasina D.V."/>
        </authorList>
    </citation>
    <scope>NUCLEOTIDE SEQUENCE [LARGE SCALE GENOMIC DNA]</scope>
    <source>
        <strain evidence="1 2">LE-BIN_3174</strain>
    </source>
</reference>
<proteinExistence type="predicted"/>